<evidence type="ECO:0000313" key="3">
    <source>
        <dbReference type="Proteomes" id="UP000299102"/>
    </source>
</evidence>
<proteinExistence type="predicted"/>
<dbReference type="Proteomes" id="UP000299102">
    <property type="component" value="Unassembled WGS sequence"/>
</dbReference>
<evidence type="ECO:0000256" key="1">
    <source>
        <dbReference type="SAM" id="MobiDB-lite"/>
    </source>
</evidence>
<sequence length="207" mass="22391">MSSVKWKDSGGWGVSEGGREEKDSRNVGRGRRGGDKKYGKKRPEQKSSNALSVQWVSPPALAPPFESVGQVVGSGRHCIGNIVADSRQPAWGYYGRFKVQASLERMGRLMEDRGGSGPPKLSLTGLNAKAKAATVRILTDNPDPLLRNKGSCTCCVPYNRIYVGATYDEISKARVSMNRESPVDVRVRSGSAARFYAGLSCARAARP</sequence>
<protein>
    <submittedName>
        <fullName evidence="2">Uncharacterized protein</fullName>
    </submittedName>
</protein>
<reference evidence="2 3" key="1">
    <citation type="journal article" date="2019" name="Commun. Biol.">
        <title>The bagworm genome reveals a unique fibroin gene that provides high tensile strength.</title>
        <authorList>
            <person name="Kono N."/>
            <person name="Nakamura H."/>
            <person name="Ohtoshi R."/>
            <person name="Tomita M."/>
            <person name="Numata K."/>
            <person name="Arakawa K."/>
        </authorList>
    </citation>
    <scope>NUCLEOTIDE SEQUENCE [LARGE SCALE GENOMIC DNA]</scope>
</reference>
<feature type="region of interest" description="Disordered" evidence="1">
    <location>
        <begin position="1"/>
        <end position="52"/>
    </location>
</feature>
<accession>A0A4C1V968</accession>
<keyword evidence="3" id="KW-1185">Reference proteome</keyword>
<gene>
    <name evidence="2" type="ORF">EVAR_18321_1</name>
</gene>
<name>A0A4C1V968_EUMVA</name>
<organism evidence="2 3">
    <name type="scientific">Eumeta variegata</name>
    <name type="common">Bagworm moth</name>
    <name type="synonym">Eumeta japonica</name>
    <dbReference type="NCBI Taxonomy" id="151549"/>
    <lineage>
        <taxon>Eukaryota</taxon>
        <taxon>Metazoa</taxon>
        <taxon>Ecdysozoa</taxon>
        <taxon>Arthropoda</taxon>
        <taxon>Hexapoda</taxon>
        <taxon>Insecta</taxon>
        <taxon>Pterygota</taxon>
        <taxon>Neoptera</taxon>
        <taxon>Endopterygota</taxon>
        <taxon>Lepidoptera</taxon>
        <taxon>Glossata</taxon>
        <taxon>Ditrysia</taxon>
        <taxon>Tineoidea</taxon>
        <taxon>Psychidae</taxon>
        <taxon>Oiketicinae</taxon>
        <taxon>Eumeta</taxon>
    </lineage>
</organism>
<comment type="caution">
    <text evidence="2">The sequence shown here is derived from an EMBL/GenBank/DDBJ whole genome shotgun (WGS) entry which is preliminary data.</text>
</comment>
<feature type="compositionally biased region" description="Basic and acidic residues" evidence="1">
    <location>
        <begin position="17"/>
        <end position="45"/>
    </location>
</feature>
<dbReference type="EMBL" id="BGZK01000300">
    <property type="protein sequence ID" value="GBP35196.1"/>
    <property type="molecule type" value="Genomic_DNA"/>
</dbReference>
<dbReference type="AlphaFoldDB" id="A0A4C1V968"/>
<evidence type="ECO:0000313" key="2">
    <source>
        <dbReference type="EMBL" id="GBP35196.1"/>
    </source>
</evidence>